<evidence type="ECO:0008006" key="4">
    <source>
        <dbReference type="Google" id="ProtNLM"/>
    </source>
</evidence>
<comment type="caution">
    <text evidence="2">The sequence shown here is derived from an EMBL/GenBank/DDBJ whole genome shotgun (WGS) entry which is preliminary data.</text>
</comment>
<evidence type="ECO:0000313" key="2">
    <source>
        <dbReference type="EMBL" id="KAF1022950.1"/>
    </source>
</evidence>
<sequence length="468" mass="53046">MSALAPLGWFLATALVFVAALGRPFADPDVLIYGEIGRAIYERGLLPYEWAFDHKPIAAYYIYGLAAVLLPLHWPQFQILCLLVFLLTAYLTRDLVARGSYGLHLFLISVLSFKFLKFSGNTEAIFLLLALASFWALIRMAGRGGLVASGLLAACAFHVNYLACFVIGPAALFLLATREPGGGWIGFLRRLGFYVLGFLAGWLLVFLPFLLKDPSLIASYFVAQMGFLSGYQSRLDATESVKFLSYLLPLLLLLWVCRRPAPGFERLHRMGWIAWISAWVGTLLSVRFYPHYAFPLAVLAVFLWLVSEHPRRKVFMAVTVAILALSPIKYGIGMLKSIPEIRQAYDFSPYEQVKAMVGDEPVLAVRASHIPFYYARIVPSQPMIWSDHAAIRYREAEDAYYLSYLNRQPLWVMMARGRCEGAYEMGMPETCHQLRRGYEHVMTLDEKYHDRIDLYRMAMPLPMTAEDL</sequence>
<dbReference type="Proteomes" id="UP000461670">
    <property type="component" value="Unassembled WGS sequence"/>
</dbReference>
<evidence type="ECO:0000313" key="3">
    <source>
        <dbReference type="Proteomes" id="UP000461670"/>
    </source>
</evidence>
<feature type="transmembrane region" description="Helical" evidence="1">
    <location>
        <begin position="292"/>
        <end position="307"/>
    </location>
</feature>
<keyword evidence="1" id="KW-0472">Membrane</keyword>
<feature type="transmembrane region" description="Helical" evidence="1">
    <location>
        <begin position="240"/>
        <end position="257"/>
    </location>
</feature>
<keyword evidence="1" id="KW-1133">Transmembrane helix</keyword>
<feature type="transmembrane region" description="Helical" evidence="1">
    <location>
        <begin position="191"/>
        <end position="210"/>
    </location>
</feature>
<keyword evidence="1" id="KW-0812">Transmembrane</keyword>
<accession>A0A7V8FR43</accession>
<evidence type="ECO:0000256" key="1">
    <source>
        <dbReference type="SAM" id="Phobius"/>
    </source>
</evidence>
<name>A0A7V8FR43_9BURK</name>
<dbReference type="EMBL" id="WNDQ01000008">
    <property type="protein sequence ID" value="KAF1022950.1"/>
    <property type="molecule type" value="Genomic_DNA"/>
</dbReference>
<proteinExistence type="predicted"/>
<gene>
    <name evidence="2" type="ORF">GAK30_00889</name>
</gene>
<feature type="transmembrane region" description="Helical" evidence="1">
    <location>
        <begin position="150"/>
        <end position="176"/>
    </location>
</feature>
<reference evidence="3" key="1">
    <citation type="journal article" date="2020" name="MBio">
        <title>Horizontal gene transfer to a defensive symbiont with a reduced genome amongst a multipartite beetle microbiome.</title>
        <authorList>
            <person name="Waterworth S.C."/>
            <person name="Florez L.V."/>
            <person name="Rees E.R."/>
            <person name="Hertweck C."/>
            <person name="Kaltenpoth M."/>
            <person name="Kwan J.C."/>
        </authorList>
    </citation>
    <scope>NUCLEOTIDE SEQUENCE [LARGE SCALE GENOMIC DNA]</scope>
</reference>
<protein>
    <recommendedName>
        <fullName evidence="4">Glycosyltransferase RgtA/B/C/D-like domain-containing protein</fullName>
    </recommendedName>
</protein>
<feature type="transmembrane region" description="Helical" evidence="1">
    <location>
        <begin position="60"/>
        <end position="87"/>
    </location>
</feature>
<organism evidence="2 3">
    <name type="scientific">Paracidovorax wautersii</name>
    <dbReference type="NCBI Taxonomy" id="1177982"/>
    <lineage>
        <taxon>Bacteria</taxon>
        <taxon>Pseudomonadati</taxon>
        <taxon>Pseudomonadota</taxon>
        <taxon>Betaproteobacteria</taxon>
        <taxon>Burkholderiales</taxon>
        <taxon>Comamonadaceae</taxon>
        <taxon>Paracidovorax</taxon>
    </lineage>
</organism>
<feature type="transmembrane region" description="Helical" evidence="1">
    <location>
        <begin position="314"/>
        <end position="332"/>
    </location>
</feature>
<dbReference type="AlphaFoldDB" id="A0A7V8FR43"/>
<feature type="transmembrane region" description="Helical" evidence="1">
    <location>
        <begin position="122"/>
        <end position="138"/>
    </location>
</feature>